<evidence type="ECO:0000313" key="3">
    <source>
        <dbReference type="Proteomes" id="UP000267464"/>
    </source>
</evidence>
<protein>
    <recommendedName>
        <fullName evidence="4">Beta-lactamase</fullName>
    </recommendedName>
</protein>
<comment type="caution">
    <text evidence="2">The sequence shown here is derived from an EMBL/GenBank/DDBJ whole genome shotgun (WGS) entry which is preliminary data.</text>
</comment>
<gene>
    <name evidence="2" type="ORF">DZC73_22480</name>
</gene>
<name>A0A3N7HMW0_9BURK</name>
<reference evidence="2 3" key="2">
    <citation type="submission" date="2018-12" db="EMBL/GenBank/DDBJ databases">
        <title>Rhizobacter gummiphilus sp. nov., a rubber-degrading bacterium isolated from the soil of a botanical garden in Japan.</title>
        <authorList>
            <person name="Shunsuke S.S."/>
        </authorList>
    </citation>
    <scope>NUCLEOTIDE SEQUENCE [LARGE SCALE GENOMIC DNA]</scope>
    <source>
        <strain evidence="2 3">S-16</strain>
    </source>
</reference>
<dbReference type="Gene3D" id="3.40.710.10">
    <property type="entry name" value="DD-peptidase/beta-lactamase superfamily"/>
    <property type="match status" value="1"/>
</dbReference>
<dbReference type="InterPro" id="IPR012338">
    <property type="entry name" value="Beta-lactam/transpept-like"/>
</dbReference>
<dbReference type="RefSeq" id="WP_124542638.1">
    <property type="nucleotide sequence ID" value="NZ_QUSW01000007.1"/>
</dbReference>
<organism evidence="2 3">
    <name type="scientific">Piscinibacter terrae</name>
    <dbReference type="NCBI Taxonomy" id="2496871"/>
    <lineage>
        <taxon>Bacteria</taxon>
        <taxon>Pseudomonadati</taxon>
        <taxon>Pseudomonadota</taxon>
        <taxon>Betaproteobacteria</taxon>
        <taxon>Burkholderiales</taxon>
        <taxon>Sphaerotilaceae</taxon>
        <taxon>Piscinibacter</taxon>
    </lineage>
</organism>
<evidence type="ECO:0000313" key="2">
    <source>
        <dbReference type="EMBL" id="RQP22416.1"/>
    </source>
</evidence>
<feature type="signal peptide" evidence="1">
    <location>
        <begin position="1"/>
        <end position="25"/>
    </location>
</feature>
<feature type="chain" id="PRO_5018152652" description="Beta-lactamase" evidence="1">
    <location>
        <begin position="26"/>
        <end position="332"/>
    </location>
</feature>
<reference evidence="2 3" key="1">
    <citation type="submission" date="2018-08" db="EMBL/GenBank/DDBJ databases">
        <authorList>
            <person name="Khan S.A."/>
            <person name="Jeon C.O."/>
            <person name="Chun B.H."/>
            <person name="Jeong S.E."/>
        </authorList>
    </citation>
    <scope>NUCLEOTIDE SEQUENCE [LARGE SCALE GENOMIC DNA]</scope>
    <source>
        <strain evidence="2 3">S-16</strain>
    </source>
</reference>
<accession>A0A3N7HMW0</accession>
<proteinExistence type="predicted"/>
<dbReference type="EMBL" id="QUSW01000007">
    <property type="protein sequence ID" value="RQP22416.1"/>
    <property type="molecule type" value="Genomic_DNA"/>
</dbReference>
<evidence type="ECO:0008006" key="4">
    <source>
        <dbReference type="Google" id="ProtNLM"/>
    </source>
</evidence>
<keyword evidence="3" id="KW-1185">Reference proteome</keyword>
<dbReference type="AlphaFoldDB" id="A0A3N7HMW0"/>
<keyword evidence="1" id="KW-0732">Signal</keyword>
<evidence type="ECO:0000256" key="1">
    <source>
        <dbReference type="SAM" id="SignalP"/>
    </source>
</evidence>
<dbReference type="Proteomes" id="UP000267464">
    <property type="component" value="Unassembled WGS sequence"/>
</dbReference>
<dbReference type="OrthoDB" id="8924956at2"/>
<dbReference type="SUPFAM" id="SSF56601">
    <property type="entry name" value="beta-lactamase/transpeptidase-like"/>
    <property type="match status" value="1"/>
</dbReference>
<sequence>MRTSKLITHLLLLACSMAGASHAAAADKFQRASQAAHAAATANPACLASRMGDFYWEIGDASGVIASGSTGRGHVTANSEFAIASASKWVFGAYVLEKKGISAVKADASLLNGLRFTSGYTDFHQFRCIGQRTVGACMKAGFKGDADPSPNPDTQGRFVYQGGHDQKIAAIDMGLGALDAPALMQEMRSVLHLDERLDMAKLDVQLAGGMKGSAASYAPFLQRMLRRELVIGSHLGEDAVCAQPATCPREAISSPVEPLGEPWSYSYNHWVETPTPGRVEAYSSPGLFGFYPWISADQRFYGIVSRHDRKPKAYVESVECGRAIRRAFVGAL</sequence>